<dbReference type="CDD" id="cd18918">
    <property type="entry name" value="bHLH_AtMYC1_like"/>
    <property type="match status" value="1"/>
</dbReference>
<accession>A0A8T0Q766</accession>
<organism evidence="7 8">
    <name type="scientific">Panicum virgatum</name>
    <name type="common">Blackwell switchgrass</name>
    <dbReference type="NCBI Taxonomy" id="38727"/>
    <lineage>
        <taxon>Eukaryota</taxon>
        <taxon>Viridiplantae</taxon>
        <taxon>Streptophyta</taxon>
        <taxon>Embryophyta</taxon>
        <taxon>Tracheophyta</taxon>
        <taxon>Spermatophyta</taxon>
        <taxon>Magnoliopsida</taxon>
        <taxon>Liliopsida</taxon>
        <taxon>Poales</taxon>
        <taxon>Poaceae</taxon>
        <taxon>PACMAD clade</taxon>
        <taxon>Panicoideae</taxon>
        <taxon>Panicodae</taxon>
        <taxon>Paniceae</taxon>
        <taxon>Panicinae</taxon>
        <taxon>Panicum</taxon>
        <taxon>Panicum sect. Hiantes</taxon>
    </lineage>
</organism>
<feature type="region of interest" description="Disordered" evidence="5">
    <location>
        <begin position="351"/>
        <end position="370"/>
    </location>
</feature>
<dbReference type="InterPro" id="IPR045895">
    <property type="entry name" value="bHLH91-like"/>
</dbReference>
<dbReference type="AlphaFoldDB" id="A0A8T0Q766"/>
<gene>
    <name evidence="7" type="ORF">PVAP13_7NG318200</name>
</gene>
<evidence type="ECO:0000259" key="6">
    <source>
        <dbReference type="PROSITE" id="PS50888"/>
    </source>
</evidence>
<reference evidence="7 8" key="1">
    <citation type="submission" date="2020-05" db="EMBL/GenBank/DDBJ databases">
        <title>WGS assembly of Panicum virgatum.</title>
        <authorList>
            <person name="Lovell J.T."/>
            <person name="Jenkins J."/>
            <person name="Shu S."/>
            <person name="Juenger T.E."/>
            <person name="Schmutz J."/>
        </authorList>
    </citation>
    <scope>NUCLEOTIDE SEQUENCE [LARGE SCALE GENOMIC DNA]</scope>
    <source>
        <strain evidence="8">cv. AP13</strain>
    </source>
</reference>
<comment type="caution">
    <text evidence="7">The sequence shown here is derived from an EMBL/GenBank/DDBJ whole genome shotgun (WGS) entry which is preliminary data.</text>
</comment>
<comment type="similarity">
    <text evidence="1">Belongs to the bHLH protein family.</text>
</comment>
<evidence type="ECO:0000256" key="1">
    <source>
        <dbReference type="ARBA" id="ARBA00005510"/>
    </source>
</evidence>
<evidence type="ECO:0000256" key="4">
    <source>
        <dbReference type="ARBA" id="ARBA00023242"/>
    </source>
</evidence>
<dbReference type="InterPro" id="IPR011598">
    <property type="entry name" value="bHLH_dom"/>
</dbReference>
<dbReference type="InterPro" id="IPR036638">
    <property type="entry name" value="HLH_DNA-bd_sf"/>
</dbReference>
<sequence>MIWREGSRYCFTKMIAGGGYFESSHDQCLMAGSLIHDSSQIPKGNDDTSIELQKFKVPSFSTEALSRPTNFSSEDVGGTNLLQHQLGIDLEQEAPPGETTSWDPSGCTIQDQIINHQFGEYPENLLVEPEIQQYDAALYPNGAYTPAPDLLNLLRINVASAFPPATSVFGDPVLNGSNYLDLNGELTGVAAIPDNGLMFTGDSSVHLGYHATQPHLANDICHSLPQNYGLFPSEDEREVMIGAGSVGDLFQEIDDRQFDSVLECRRGKGEFGKGKVKANFATERERREQLNVKYRTLRMLFPNPTKNDRASIVGDAIEYIDELNRTVKELKILVEQKKHGNNREKRIKLDHQAAADGESSSMKPIRDDQDNQLNGSIRSSWVQRRSKECHVDVRIVDDEVNIKLTEKKKDNSLFHAAKVLDEFQLDLIHAVGGIIGDHHIFMFNTKVPEGSSVYACAVAKRLLEAVDAQHQTYNIFN</sequence>
<dbReference type="Proteomes" id="UP000823388">
    <property type="component" value="Chromosome 7N"/>
</dbReference>
<feature type="domain" description="BHLH" evidence="6">
    <location>
        <begin position="274"/>
        <end position="323"/>
    </location>
</feature>
<dbReference type="InterPro" id="IPR045896">
    <property type="entry name" value="MYC1-like_bHLH"/>
</dbReference>
<evidence type="ECO:0000313" key="8">
    <source>
        <dbReference type="Proteomes" id="UP000823388"/>
    </source>
</evidence>
<dbReference type="SMART" id="SM00353">
    <property type="entry name" value="HLH"/>
    <property type="match status" value="1"/>
</dbReference>
<dbReference type="SUPFAM" id="SSF47459">
    <property type="entry name" value="HLH, helix-loop-helix DNA-binding domain"/>
    <property type="match status" value="1"/>
</dbReference>
<proteinExistence type="inferred from homology"/>
<evidence type="ECO:0000256" key="2">
    <source>
        <dbReference type="ARBA" id="ARBA00023015"/>
    </source>
</evidence>
<dbReference type="GO" id="GO:0006355">
    <property type="term" value="P:regulation of DNA-templated transcription"/>
    <property type="evidence" value="ECO:0007669"/>
    <property type="project" value="InterPro"/>
</dbReference>
<keyword evidence="2" id="KW-0805">Transcription regulation</keyword>
<evidence type="ECO:0000256" key="3">
    <source>
        <dbReference type="ARBA" id="ARBA00023163"/>
    </source>
</evidence>
<dbReference type="GO" id="GO:0048658">
    <property type="term" value="P:anther wall tapetum development"/>
    <property type="evidence" value="ECO:0007669"/>
    <property type="project" value="InterPro"/>
</dbReference>
<protein>
    <recommendedName>
        <fullName evidence="6">BHLH domain-containing protein</fullName>
    </recommendedName>
</protein>
<dbReference type="GO" id="GO:0046983">
    <property type="term" value="F:protein dimerization activity"/>
    <property type="evidence" value="ECO:0007669"/>
    <property type="project" value="InterPro"/>
</dbReference>
<dbReference type="PROSITE" id="PS50888">
    <property type="entry name" value="BHLH"/>
    <property type="match status" value="1"/>
</dbReference>
<dbReference type="PANTHER" id="PTHR46834:SF4">
    <property type="entry name" value="TRANSCRIPTION FACTOR EAT1"/>
    <property type="match status" value="1"/>
</dbReference>
<keyword evidence="8" id="KW-1185">Reference proteome</keyword>
<dbReference type="Gene3D" id="4.10.280.10">
    <property type="entry name" value="Helix-loop-helix DNA-binding domain"/>
    <property type="match status" value="1"/>
</dbReference>
<name>A0A8T0Q766_PANVG</name>
<keyword evidence="4" id="KW-0539">Nucleus</keyword>
<keyword evidence="3" id="KW-0804">Transcription</keyword>
<evidence type="ECO:0000313" key="7">
    <source>
        <dbReference type="EMBL" id="KAG2568462.1"/>
    </source>
</evidence>
<dbReference type="EMBL" id="CM029050">
    <property type="protein sequence ID" value="KAG2568462.1"/>
    <property type="molecule type" value="Genomic_DNA"/>
</dbReference>
<dbReference type="PANTHER" id="PTHR46834">
    <property type="entry name" value="TRANSCRIPTION FACTOR BHLH91"/>
    <property type="match status" value="1"/>
</dbReference>
<dbReference type="Pfam" id="PF00010">
    <property type="entry name" value="HLH"/>
    <property type="match status" value="1"/>
</dbReference>
<evidence type="ECO:0000256" key="5">
    <source>
        <dbReference type="SAM" id="MobiDB-lite"/>
    </source>
</evidence>
<dbReference type="FunFam" id="4.10.280.10:FF:000109">
    <property type="entry name" value="Transcription factor bHLH91-like"/>
    <property type="match status" value="1"/>
</dbReference>